<feature type="domain" description="J" evidence="2">
    <location>
        <begin position="17"/>
        <end position="84"/>
    </location>
</feature>
<organism evidence="3">
    <name type="scientific">Noctiluca scintillans</name>
    <name type="common">Sea sparkle</name>
    <name type="synonym">Red tide dinoflagellate</name>
    <dbReference type="NCBI Taxonomy" id="2966"/>
    <lineage>
        <taxon>Eukaryota</taxon>
        <taxon>Sar</taxon>
        <taxon>Alveolata</taxon>
        <taxon>Dinophyceae</taxon>
        <taxon>Noctilucales</taxon>
        <taxon>Noctilucaceae</taxon>
        <taxon>Noctiluca</taxon>
    </lineage>
</organism>
<dbReference type="PRINTS" id="PR00625">
    <property type="entry name" value="JDOMAIN"/>
</dbReference>
<accession>A0A7S1AM61</accession>
<dbReference type="Gene3D" id="1.10.287.110">
    <property type="entry name" value="DnaJ domain"/>
    <property type="match status" value="1"/>
</dbReference>
<dbReference type="SMART" id="SM00271">
    <property type="entry name" value="DnaJ"/>
    <property type="match status" value="1"/>
</dbReference>
<name>A0A7S1AM61_NOCSC</name>
<dbReference type="SUPFAM" id="SSF46565">
    <property type="entry name" value="Chaperone J-domain"/>
    <property type="match status" value="1"/>
</dbReference>
<dbReference type="EMBL" id="HBFQ01045742">
    <property type="protein sequence ID" value="CAD8858195.1"/>
    <property type="molecule type" value="Transcribed_RNA"/>
</dbReference>
<reference evidence="3" key="1">
    <citation type="submission" date="2021-01" db="EMBL/GenBank/DDBJ databases">
        <authorList>
            <person name="Corre E."/>
            <person name="Pelletier E."/>
            <person name="Niang G."/>
            <person name="Scheremetjew M."/>
            <person name="Finn R."/>
            <person name="Kale V."/>
            <person name="Holt S."/>
            <person name="Cochrane G."/>
            <person name="Meng A."/>
            <person name="Brown T."/>
            <person name="Cohen L."/>
        </authorList>
    </citation>
    <scope>NUCLEOTIDE SEQUENCE</scope>
</reference>
<dbReference type="GO" id="GO:0051082">
    <property type="term" value="F:unfolded protein binding"/>
    <property type="evidence" value="ECO:0007669"/>
    <property type="project" value="TreeGrafter"/>
</dbReference>
<feature type="region of interest" description="Disordered" evidence="1">
    <location>
        <begin position="197"/>
        <end position="219"/>
    </location>
</feature>
<dbReference type="AlphaFoldDB" id="A0A7S1AM61"/>
<protein>
    <recommendedName>
        <fullName evidence="2">J domain-containing protein</fullName>
    </recommendedName>
</protein>
<dbReference type="PROSITE" id="PS50330">
    <property type="entry name" value="UIM"/>
    <property type="match status" value="1"/>
</dbReference>
<dbReference type="PROSITE" id="PS50076">
    <property type="entry name" value="DNAJ_2"/>
    <property type="match status" value="1"/>
</dbReference>
<gene>
    <name evidence="3" type="ORF">NSCI0253_LOCUS32548</name>
</gene>
<evidence type="ECO:0000259" key="2">
    <source>
        <dbReference type="PROSITE" id="PS50076"/>
    </source>
</evidence>
<dbReference type="Pfam" id="PF00226">
    <property type="entry name" value="DnaJ"/>
    <property type="match status" value="1"/>
</dbReference>
<dbReference type="GO" id="GO:0005737">
    <property type="term" value="C:cytoplasm"/>
    <property type="evidence" value="ECO:0007669"/>
    <property type="project" value="TreeGrafter"/>
</dbReference>
<dbReference type="InterPro" id="IPR018253">
    <property type="entry name" value="DnaJ_domain_CS"/>
</dbReference>
<dbReference type="InterPro" id="IPR003903">
    <property type="entry name" value="UIM_dom"/>
</dbReference>
<dbReference type="PROSITE" id="PS00636">
    <property type="entry name" value="DNAJ_1"/>
    <property type="match status" value="1"/>
</dbReference>
<dbReference type="CDD" id="cd06257">
    <property type="entry name" value="DnaJ"/>
    <property type="match status" value="1"/>
</dbReference>
<dbReference type="PANTHER" id="PTHR43948:SF10">
    <property type="entry name" value="MRJ, ISOFORM E"/>
    <property type="match status" value="1"/>
</dbReference>
<sequence>MSANGSGENPTASHPHDFYELLEIQRDAGETDIKKGYRQQALKWHPDKQDANNRAFAEERFKLVAEAYQVLSDPQKRAAYDRYGKDGGPSAGMPSSPFEQGGFSGFSGFGGPGVRVVIQTGPNGTTFTQSSTTSSGHGFGVGFPDSFPHRAQDPMDLFWEFFSGRDPFGGNGPFGFMRGRFPDDEVQRAVEASLIEEEQAQHRRNQEELQPLMSEEEALEMALRLSMEEQQRAPPRHGRVQ</sequence>
<dbReference type="InterPro" id="IPR001623">
    <property type="entry name" value="DnaJ_domain"/>
</dbReference>
<dbReference type="GO" id="GO:0044183">
    <property type="term" value="F:protein folding chaperone"/>
    <property type="evidence" value="ECO:0007669"/>
    <property type="project" value="TreeGrafter"/>
</dbReference>
<proteinExistence type="predicted"/>
<dbReference type="InterPro" id="IPR036869">
    <property type="entry name" value="J_dom_sf"/>
</dbReference>
<dbReference type="GO" id="GO:0005634">
    <property type="term" value="C:nucleus"/>
    <property type="evidence" value="ECO:0007669"/>
    <property type="project" value="TreeGrafter"/>
</dbReference>
<evidence type="ECO:0000313" key="3">
    <source>
        <dbReference type="EMBL" id="CAD8858195.1"/>
    </source>
</evidence>
<dbReference type="GO" id="GO:0051087">
    <property type="term" value="F:protein-folding chaperone binding"/>
    <property type="evidence" value="ECO:0007669"/>
    <property type="project" value="TreeGrafter"/>
</dbReference>
<evidence type="ECO:0000256" key="1">
    <source>
        <dbReference type="SAM" id="MobiDB-lite"/>
    </source>
</evidence>
<dbReference type="PANTHER" id="PTHR43948">
    <property type="entry name" value="DNAJ HOMOLOG SUBFAMILY B"/>
    <property type="match status" value="1"/>
</dbReference>